<sequence>MTPVKITFSQILFEDESMPFQDCDDDLIGECSQSFLENSQFFVDLMQNFQSGGGISYAEVVDLNDAVIVLEKSRRRNKNIKLKKSTETLAPTDLIRFYIQDDHLDHPISTTIMPVSDLTIEKILTEILKVLLSKKSIQLDSGFKVEVITIRRSVGSGKLTAGGLYKGKERPLRINLWHHDNHDDVIKSVKGFFGSNYCCENCEKPYNNCESHRCPNACYICFRMSCPPGQPQRCKDCDRLCVSESCYQAHKFVTGKKKKNPFVAKIYQCRMCCKVIKGNEVAKNCIAVEQQSVRHVINTGLPQNIFVI</sequence>
<accession>A0AAV4MM08</accession>
<dbReference type="AlphaFoldDB" id="A0AAV4MM08"/>
<dbReference type="Proteomes" id="UP001054945">
    <property type="component" value="Unassembled WGS sequence"/>
</dbReference>
<gene>
    <name evidence="1" type="primary">AVEN_223634_1</name>
    <name evidence="1" type="ORF">CEXT_539411</name>
</gene>
<reference evidence="1 2" key="1">
    <citation type="submission" date="2021-06" db="EMBL/GenBank/DDBJ databases">
        <title>Caerostris extrusa draft genome.</title>
        <authorList>
            <person name="Kono N."/>
            <person name="Arakawa K."/>
        </authorList>
    </citation>
    <scope>NUCLEOTIDE SEQUENCE [LARGE SCALE GENOMIC DNA]</scope>
</reference>
<dbReference type="GO" id="GO:0003887">
    <property type="term" value="F:DNA-directed DNA polymerase activity"/>
    <property type="evidence" value="ECO:0007669"/>
    <property type="project" value="UniProtKB-KW"/>
</dbReference>
<keyword evidence="1" id="KW-0548">Nucleotidyltransferase</keyword>
<protein>
    <submittedName>
        <fullName evidence="1">DNA-directed DNA polymerase</fullName>
    </submittedName>
</protein>
<keyword evidence="2" id="KW-1185">Reference proteome</keyword>
<name>A0AAV4MM08_CAEEX</name>
<evidence type="ECO:0000313" key="2">
    <source>
        <dbReference type="Proteomes" id="UP001054945"/>
    </source>
</evidence>
<organism evidence="1 2">
    <name type="scientific">Caerostris extrusa</name>
    <name type="common">Bark spider</name>
    <name type="synonym">Caerostris bankana</name>
    <dbReference type="NCBI Taxonomy" id="172846"/>
    <lineage>
        <taxon>Eukaryota</taxon>
        <taxon>Metazoa</taxon>
        <taxon>Ecdysozoa</taxon>
        <taxon>Arthropoda</taxon>
        <taxon>Chelicerata</taxon>
        <taxon>Arachnida</taxon>
        <taxon>Araneae</taxon>
        <taxon>Araneomorphae</taxon>
        <taxon>Entelegynae</taxon>
        <taxon>Araneoidea</taxon>
        <taxon>Araneidae</taxon>
        <taxon>Caerostris</taxon>
    </lineage>
</organism>
<comment type="caution">
    <text evidence="1">The sequence shown here is derived from an EMBL/GenBank/DDBJ whole genome shotgun (WGS) entry which is preliminary data.</text>
</comment>
<dbReference type="EMBL" id="BPLR01002399">
    <property type="protein sequence ID" value="GIX73292.1"/>
    <property type="molecule type" value="Genomic_DNA"/>
</dbReference>
<evidence type="ECO:0000313" key="1">
    <source>
        <dbReference type="EMBL" id="GIX73292.1"/>
    </source>
</evidence>
<keyword evidence="1" id="KW-0239">DNA-directed DNA polymerase</keyword>
<keyword evidence="1" id="KW-0808">Transferase</keyword>
<proteinExistence type="predicted"/>